<keyword evidence="2" id="KW-1185">Reference proteome</keyword>
<sequence length="157" mass="18142">MARLPIFHIVIIRKKPLDISIASSDLGPSCKWTLLENLGSDNLPTLIELEKRQLVPTSNNKQWIFKKADWQSFAEAVDNGIKSIPLKDSVDLNWSSFKEMILRAAKKYIPRGKLKNRKPYLSSKSPLLQPLREERKIIFENRDTGRSNHTFLSDLKR</sequence>
<evidence type="ECO:0000313" key="1">
    <source>
        <dbReference type="EMBL" id="GFY46235.1"/>
    </source>
</evidence>
<dbReference type="AlphaFoldDB" id="A0A8X6X3J0"/>
<comment type="caution">
    <text evidence="1">The sequence shown here is derived from an EMBL/GenBank/DDBJ whole genome shotgun (WGS) entry which is preliminary data.</text>
</comment>
<evidence type="ECO:0000313" key="2">
    <source>
        <dbReference type="Proteomes" id="UP000886998"/>
    </source>
</evidence>
<reference evidence="1" key="1">
    <citation type="submission" date="2020-08" db="EMBL/GenBank/DDBJ databases">
        <title>Multicomponent nature underlies the extraordinary mechanical properties of spider dragline silk.</title>
        <authorList>
            <person name="Kono N."/>
            <person name="Nakamura H."/>
            <person name="Mori M."/>
            <person name="Yoshida Y."/>
            <person name="Ohtoshi R."/>
            <person name="Malay A.D."/>
            <person name="Moran D.A.P."/>
            <person name="Tomita M."/>
            <person name="Numata K."/>
            <person name="Arakawa K."/>
        </authorList>
    </citation>
    <scope>NUCLEOTIDE SEQUENCE</scope>
</reference>
<name>A0A8X6X3J0_9ARAC</name>
<dbReference type="OrthoDB" id="6436593at2759"/>
<organism evidence="1 2">
    <name type="scientific">Trichonephila inaurata madagascariensis</name>
    <dbReference type="NCBI Taxonomy" id="2747483"/>
    <lineage>
        <taxon>Eukaryota</taxon>
        <taxon>Metazoa</taxon>
        <taxon>Ecdysozoa</taxon>
        <taxon>Arthropoda</taxon>
        <taxon>Chelicerata</taxon>
        <taxon>Arachnida</taxon>
        <taxon>Araneae</taxon>
        <taxon>Araneomorphae</taxon>
        <taxon>Entelegynae</taxon>
        <taxon>Araneoidea</taxon>
        <taxon>Nephilidae</taxon>
        <taxon>Trichonephila</taxon>
        <taxon>Trichonephila inaurata</taxon>
    </lineage>
</organism>
<proteinExistence type="predicted"/>
<dbReference type="Proteomes" id="UP000886998">
    <property type="component" value="Unassembled WGS sequence"/>
</dbReference>
<dbReference type="EMBL" id="BMAV01005279">
    <property type="protein sequence ID" value="GFY46235.1"/>
    <property type="molecule type" value="Genomic_DNA"/>
</dbReference>
<gene>
    <name evidence="1" type="primary">AVEN_148339_1</name>
    <name evidence="1" type="ORF">TNIN_216981</name>
</gene>
<protein>
    <submittedName>
        <fullName evidence="1">Uncharacterized protein</fullName>
    </submittedName>
</protein>
<accession>A0A8X6X3J0</accession>